<dbReference type="PATRIC" id="fig|66876.3.peg.6456"/>
<protein>
    <submittedName>
        <fullName evidence="1">Uncharacterized protein</fullName>
    </submittedName>
</protein>
<name>A0A0N0XRY9_9ACTN</name>
<sequence>MHGEGPTADPLTGFRSIVHDILDAAEASCGAEALERDLERALTALQRSPALRPQFETELISLIDSPGEGVVELVSFAMHELRWPAVEAAIRSRISAPGRNVSDRRLHEAMLDAFSDAWRDRDLYARFGRLG</sequence>
<dbReference type="AlphaFoldDB" id="A0A0N0XRY9"/>
<evidence type="ECO:0000313" key="1">
    <source>
        <dbReference type="EMBL" id="KPC60404.1"/>
    </source>
</evidence>
<dbReference type="Proteomes" id="UP000037982">
    <property type="component" value="Unassembled WGS sequence"/>
</dbReference>
<reference evidence="2" key="1">
    <citation type="submission" date="2015-07" db="EMBL/GenBank/DDBJ databases">
        <authorList>
            <person name="Ju K.-S."/>
            <person name="Doroghazi J.R."/>
            <person name="Metcalf W.W."/>
        </authorList>
    </citation>
    <scope>NUCLEOTIDE SEQUENCE [LARGE SCALE GENOMIC DNA]</scope>
    <source>
        <strain evidence="2">NRRL ISP-5002</strain>
    </source>
</reference>
<comment type="caution">
    <text evidence="1">The sequence shown here is derived from an EMBL/GenBank/DDBJ whole genome shotgun (WGS) entry which is preliminary data.</text>
</comment>
<dbReference type="EMBL" id="LGKG01000162">
    <property type="protein sequence ID" value="KPC60404.1"/>
    <property type="molecule type" value="Genomic_DNA"/>
</dbReference>
<dbReference type="RefSeq" id="WP_053926590.1">
    <property type="nucleotide sequence ID" value="NZ_LGKG01000162.1"/>
</dbReference>
<accession>A0A0N0XRY9</accession>
<gene>
    <name evidence="1" type="ORF">ADL29_29425</name>
</gene>
<proteinExistence type="predicted"/>
<keyword evidence="2" id="KW-1185">Reference proteome</keyword>
<evidence type="ECO:0000313" key="2">
    <source>
        <dbReference type="Proteomes" id="UP000037982"/>
    </source>
</evidence>
<organism evidence="1 2">
    <name type="scientific">Streptomyces chattanoogensis</name>
    <dbReference type="NCBI Taxonomy" id="66876"/>
    <lineage>
        <taxon>Bacteria</taxon>
        <taxon>Bacillati</taxon>
        <taxon>Actinomycetota</taxon>
        <taxon>Actinomycetes</taxon>
        <taxon>Kitasatosporales</taxon>
        <taxon>Streptomycetaceae</taxon>
        <taxon>Streptomyces</taxon>
    </lineage>
</organism>